<feature type="region of interest" description="Disordered" evidence="1">
    <location>
        <begin position="1"/>
        <end position="28"/>
    </location>
</feature>
<dbReference type="InterPro" id="IPR052339">
    <property type="entry name" value="Fe-S_Maturation_MIP18"/>
</dbReference>
<gene>
    <name evidence="3" type="ORF">FGL98_09470</name>
</gene>
<dbReference type="EMBL" id="VCQV01000010">
    <property type="protein sequence ID" value="TWP36674.1"/>
    <property type="molecule type" value="Genomic_DNA"/>
</dbReference>
<reference evidence="3 4" key="2">
    <citation type="submission" date="2019-08" db="EMBL/GenBank/DDBJ databases">
        <title>Jejuicoccus antrihumi gen. nov., sp. nov., a new member of the family Dermacoccaceae isolated from a cave.</title>
        <authorList>
            <person name="Schumann P."/>
            <person name="Kim I.S."/>
        </authorList>
    </citation>
    <scope>NUCLEOTIDE SEQUENCE [LARGE SCALE GENOMIC DNA]</scope>
    <source>
        <strain evidence="3 4">C5-26</strain>
    </source>
</reference>
<accession>A0A563E476</accession>
<evidence type="ECO:0000259" key="2">
    <source>
        <dbReference type="Pfam" id="PF01883"/>
    </source>
</evidence>
<organism evidence="3 4">
    <name type="scientific">Leekyejoonella antrihumi</name>
    <dbReference type="NCBI Taxonomy" id="1660198"/>
    <lineage>
        <taxon>Bacteria</taxon>
        <taxon>Bacillati</taxon>
        <taxon>Actinomycetota</taxon>
        <taxon>Actinomycetes</taxon>
        <taxon>Micrococcales</taxon>
        <taxon>Dermacoccaceae</taxon>
        <taxon>Leekyejoonella</taxon>
    </lineage>
</organism>
<dbReference type="Gene3D" id="3.30.300.130">
    <property type="entry name" value="Fe-S cluster assembly (FSCA)"/>
    <property type="match status" value="1"/>
</dbReference>
<dbReference type="InterPro" id="IPR034904">
    <property type="entry name" value="FSCA_dom_sf"/>
</dbReference>
<name>A0A563E476_9MICO</name>
<dbReference type="OrthoDB" id="9805360at2"/>
<dbReference type="Pfam" id="PF01883">
    <property type="entry name" value="FeS_assembly_P"/>
    <property type="match status" value="1"/>
</dbReference>
<dbReference type="PANTHER" id="PTHR42831">
    <property type="entry name" value="FE-S PROTEIN MATURATION AUXILIARY FACTOR YITW"/>
    <property type="match status" value="1"/>
</dbReference>
<protein>
    <submittedName>
        <fullName evidence="3">Metal-sulfur cluster assembly factor</fullName>
    </submittedName>
</protein>
<reference evidence="3 4" key="1">
    <citation type="submission" date="2019-05" db="EMBL/GenBank/DDBJ databases">
        <authorList>
            <person name="Lee S.D."/>
        </authorList>
    </citation>
    <scope>NUCLEOTIDE SEQUENCE [LARGE SCALE GENOMIC DNA]</scope>
    <source>
        <strain evidence="3 4">C5-26</strain>
    </source>
</reference>
<keyword evidence="4" id="KW-1185">Reference proteome</keyword>
<dbReference type="SUPFAM" id="SSF117916">
    <property type="entry name" value="Fe-S cluster assembly (FSCA) domain-like"/>
    <property type="match status" value="1"/>
</dbReference>
<dbReference type="InterPro" id="IPR002744">
    <property type="entry name" value="MIP18-like"/>
</dbReference>
<proteinExistence type="predicted"/>
<evidence type="ECO:0000313" key="3">
    <source>
        <dbReference type="EMBL" id="TWP36674.1"/>
    </source>
</evidence>
<evidence type="ECO:0000313" key="4">
    <source>
        <dbReference type="Proteomes" id="UP000320244"/>
    </source>
</evidence>
<dbReference type="AlphaFoldDB" id="A0A563E476"/>
<evidence type="ECO:0000256" key="1">
    <source>
        <dbReference type="SAM" id="MobiDB-lite"/>
    </source>
</evidence>
<dbReference type="PANTHER" id="PTHR42831:SF1">
    <property type="entry name" value="FE-S PROTEIN MATURATION AUXILIARY FACTOR YITW"/>
    <property type="match status" value="1"/>
</dbReference>
<feature type="domain" description="MIP18 family-like" evidence="2">
    <location>
        <begin position="77"/>
        <end position="145"/>
    </location>
</feature>
<sequence length="170" mass="18485">MTVCRSACGSSRTSRSPPASSTPVDRDSSCSDMVCSSWIVRCKLRSLVFTSLLVQTKTMSSGPLSITSLLDPGSEADQLREQLHEVIDPELGVDIVSLGLLYGLELHERVAAVLITTTTPACPMGSYLTEEVERVLLASGSVDRVMVEMTHYPPWTPEMMSADTKAKFGW</sequence>
<dbReference type="Proteomes" id="UP000320244">
    <property type="component" value="Unassembled WGS sequence"/>
</dbReference>
<comment type="caution">
    <text evidence="3">The sequence shown here is derived from an EMBL/GenBank/DDBJ whole genome shotgun (WGS) entry which is preliminary data.</text>
</comment>
<feature type="compositionally biased region" description="Low complexity" evidence="1">
    <location>
        <begin position="10"/>
        <end position="23"/>
    </location>
</feature>